<feature type="non-terminal residue" evidence="2">
    <location>
        <position position="1"/>
    </location>
</feature>
<protein>
    <submittedName>
        <fullName evidence="2">15623_t:CDS:1</fullName>
    </submittedName>
</protein>
<dbReference type="Proteomes" id="UP000789901">
    <property type="component" value="Unassembled WGS sequence"/>
</dbReference>
<feature type="transmembrane region" description="Helical" evidence="1">
    <location>
        <begin position="6"/>
        <end position="27"/>
    </location>
</feature>
<evidence type="ECO:0000313" key="2">
    <source>
        <dbReference type="EMBL" id="CAG8834873.1"/>
    </source>
</evidence>
<dbReference type="EMBL" id="CAJVQB010050328">
    <property type="protein sequence ID" value="CAG8834873.1"/>
    <property type="molecule type" value="Genomic_DNA"/>
</dbReference>
<keyword evidence="3" id="KW-1185">Reference proteome</keyword>
<accession>A0ABN7WNA0</accession>
<organism evidence="2 3">
    <name type="scientific">Gigaspora margarita</name>
    <dbReference type="NCBI Taxonomy" id="4874"/>
    <lineage>
        <taxon>Eukaryota</taxon>
        <taxon>Fungi</taxon>
        <taxon>Fungi incertae sedis</taxon>
        <taxon>Mucoromycota</taxon>
        <taxon>Glomeromycotina</taxon>
        <taxon>Glomeromycetes</taxon>
        <taxon>Diversisporales</taxon>
        <taxon>Gigasporaceae</taxon>
        <taxon>Gigaspora</taxon>
    </lineage>
</organism>
<gene>
    <name evidence="2" type="ORF">GMARGA_LOCUS32285</name>
</gene>
<keyword evidence="1" id="KW-0472">Membrane</keyword>
<sequence>LTLYAFIATMLLPGTKLIVISNNYIFIKLIKQTQLIKLHKLDLLDKTEYSHTLHVIKVLTLNIQTTLQLDKQLKHTQQPNATIKMDIIPHNLLVNKYTSCILSLSCLYHLKTTIKEIYQNYQLPPLKKSEQDLELNKHFY</sequence>
<comment type="caution">
    <text evidence="2">The sequence shown here is derived from an EMBL/GenBank/DDBJ whole genome shotgun (WGS) entry which is preliminary data.</text>
</comment>
<keyword evidence="1" id="KW-0812">Transmembrane</keyword>
<reference evidence="2 3" key="1">
    <citation type="submission" date="2021-06" db="EMBL/GenBank/DDBJ databases">
        <authorList>
            <person name="Kallberg Y."/>
            <person name="Tangrot J."/>
            <person name="Rosling A."/>
        </authorList>
    </citation>
    <scope>NUCLEOTIDE SEQUENCE [LARGE SCALE GENOMIC DNA]</scope>
    <source>
        <strain evidence="2 3">120-4 pot B 10/14</strain>
    </source>
</reference>
<name>A0ABN7WNA0_GIGMA</name>
<keyword evidence="1" id="KW-1133">Transmembrane helix</keyword>
<evidence type="ECO:0000256" key="1">
    <source>
        <dbReference type="SAM" id="Phobius"/>
    </source>
</evidence>
<evidence type="ECO:0000313" key="3">
    <source>
        <dbReference type="Proteomes" id="UP000789901"/>
    </source>
</evidence>
<proteinExistence type="predicted"/>